<feature type="domain" description="DUF3298" evidence="1">
    <location>
        <begin position="198"/>
        <end position="277"/>
    </location>
</feature>
<dbReference type="AlphaFoldDB" id="A0A4Z0RC29"/>
<accession>A0A4Z0RC29</accession>
<comment type="caution">
    <text evidence="2">The sequence shown here is derived from an EMBL/GenBank/DDBJ whole genome shotgun (WGS) entry which is preliminary data.</text>
</comment>
<evidence type="ECO:0000313" key="2">
    <source>
        <dbReference type="EMBL" id="TGE39885.1"/>
    </source>
</evidence>
<sequence length="286" mass="32212">MNEKLEKIKEEYMQIKASDTLKARIDMTMKASKRNNTNTWKKITGLVACLIIAFSLSLNLSPVFAATVADIPGMSEMVKALTFGRYVVKDGGYQASIETPKIEGLLDKELQDKLNKDFKDNSNALILAFESDMKELKKQFPGEEVHLGIDSGYIVKTDNENILAIDVYMANTVGSSSTTHKFYSLDKKTKTLLTLPSLFKKDSDYIKKLSEYITAEMKRQNEKGENTYWVDDPTFGPFKGIKENQNFYINNNGMIVICFDKYEVAPGSSGSPEFVIPDEVVKDILK</sequence>
<evidence type="ECO:0000259" key="1">
    <source>
        <dbReference type="Pfam" id="PF11738"/>
    </source>
</evidence>
<dbReference type="Pfam" id="PF11738">
    <property type="entry name" value="DUF3298"/>
    <property type="match status" value="1"/>
</dbReference>
<dbReference type="Gene3D" id="3.30.565.40">
    <property type="entry name" value="Fervidobacterium nodosum Rt17-B1 like"/>
    <property type="match status" value="1"/>
</dbReference>
<dbReference type="EMBL" id="SPQQ01000001">
    <property type="protein sequence ID" value="TGE39885.1"/>
    <property type="molecule type" value="Genomic_DNA"/>
</dbReference>
<proteinExistence type="predicted"/>
<dbReference type="InterPro" id="IPR037126">
    <property type="entry name" value="PdaC/RsiV-like_sf"/>
</dbReference>
<keyword evidence="3" id="KW-1185">Reference proteome</keyword>
<dbReference type="RefSeq" id="WP_135544822.1">
    <property type="nucleotide sequence ID" value="NZ_SPQQ01000001.1"/>
</dbReference>
<reference evidence="2 3" key="1">
    <citation type="submission" date="2019-03" db="EMBL/GenBank/DDBJ databases">
        <title>Draft Genome Sequence of Desulfosporosinus fructosivorans Strain 63.6F, Isolated from Marine Sediment in the Baltic Sea.</title>
        <authorList>
            <person name="Hausmann B."/>
            <person name="Vandieken V."/>
            <person name="Pjevac P."/>
            <person name="Schreck K."/>
            <person name="Herbold C.W."/>
            <person name="Loy A."/>
        </authorList>
    </citation>
    <scope>NUCLEOTIDE SEQUENCE [LARGE SCALE GENOMIC DNA]</scope>
    <source>
        <strain evidence="2 3">63.6F</strain>
    </source>
</reference>
<evidence type="ECO:0000313" key="3">
    <source>
        <dbReference type="Proteomes" id="UP000298460"/>
    </source>
</evidence>
<dbReference type="Proteomes" id="UP000298460">
    <property type="component" value="Unassembled WGS sequence"/>
</dbReference>
<gene>
    <name evidence="2" type="ORF">E4K67_02560</name>
</gene>
<dbReference type="Gene3D" id="3.90.640.20">
    <property type="entry name" value="Heat-shock cognate protein, ATPase"/>
    <property type="match status" value="1"/>
</dbReference>
<protein>
    <submittedName>
        <fullName evidence="2">Anti-sigma-V factor rsiV</fullName>
    </submittedName>
</protein>
<name>A0A4Z0RC29_9FIRM</name>
<dbReference type="OrthoDB" id="4990at2"/>
<organism evidence="2 3">
    <name type="scientific">Desulfosporosinus fructosivorans</name>
    <dbReference type="NCBI Taxonomy" id="2018669"/>
    <lineage>
        <taxon>Bacteria</taxon>
        <taxon>Bacillati</taxon>
        <taxon>Bacillota</taxon>
        <taxon>Clostridia</taxon>
        <taxon>Eubacteriales</taxon>
        <taxon>Desulfitobacteriaceae</taxon>
        <taxon>Desulfosporosinus</taxon>
    </lineage>
</organism>
<dbReference type="InterPro" id="IPR021729">
    <property type="entry name" value="DUF3298"/>
</dbReference>